<gene>
    <name evidence="1" type="ORF">ACFOSB_18190</name>
</gene>
<organism evidence="1 2">
    <name type="scientific">Deinococcus rufus</name>
    <dbReference type="NCBI Taxonomy" id="2136097"/>
    <lineage>
        <taxon>Bacteria</taxon>
        <taxon>Thermotogati</taxon>
        <taxon>Deinococcota</taxon>
        <taxon>Deinococci</taxon>
        <taxon>Deinococcales</taxon>
        <taxon>Deinococcaceae</taxon>
        <taxon>Deinococcus</taxon>
    </lineage>
</organism>
<reference evidence="2" key="1">
    <citation type="journal article" date="2019" name="Int. J. Syst. Evol. Microbiol.">
        <title>The Global Catalogue of Microorganisms (GCM) 10K type strain sequencing project: providing services to taxonomists for standard genome sequencing and annotation.</title>
        <authorList>
            <consortium name="The Broad Institute Genomics Platform"/>
            <consortium name="The Broad Institute Genome Sequencing Center for Infectious Disease"/>
            <person name="Wu L."/>
            <person name="Ma J."/>
        </authorList>
    </citation>
    <scope>NUCLEOTIDE SEQUENCE [LARGE SCALE GENOMIC DNA]</scope>
    <source>
        <strain evidence="2">CCTCC AB 2017081</strain>
    </source>
</reference>
<name>A0ABV7ZBM1_9DEIO</name>
<evidence type="ECO:0000313" key="2">
    <source>
        <dbReference type="Proteomes" id="UP001595803"/>
    </source>
</evidence>
<accession>A0ABV7ZBM1</accession>
<protein>
    <recommendedName>
        <fullName evidence="3">HK97 gp10 family phage protein</fullName>
    </recommendedName>
</protein>
<evidence type="ECO:0008006" key="3">
    <source>
        <dbReference type="Google" id="ProtNLM"/>
    </source>
</evidence>
<sequence>MLHLTSSLDLYGNPTLRRRLERLGDLPVEVAREIARGAAARLTLEAKAALQTQGPRTLGRRTGNLITHTRATARDTPNGATAELHTLFYGRVNARGMTIHAKTAPYLVFRIGNRLLRKRSVVIPARDWDRLAMERTRAALPGLTRQAVVARMRVSA</sequence>
<comment type="caution">
    <text evidence="1">The sequence shown here is derived from an EMBL/GenBank/DDBJ whole genome shotgun (WGS) entry which is preliminary data.</text>
</comment>
<proteinExistence type="predicted"/>
<dbReference type="RefSeq" id="WP_322472223.1">
    <property type="nucleotide sequence ID" value="NZ_JBHRZG010000024.1"/>
</dbReference>
<dbReference type="EMBL" id="JBHRZG010000024">
    <property type="protein sequence ID" value="MFC3834792.1"/>
    <property type="molecule type" value="Genomic_DNA"/>
</dbReference>
<evidence type="ECO:0000313" key="1">
    <source>
        <dbReference type="EMBL" id="MFC3834792.1"/>
    </source>
</evidence>
<dbReference type="Proteomes" id="UP001595803">
    <property type="component" value="Unassembled WGS sequence"/>
</dbReference>
<keyword evidence="2" id="KW-1185">Reference proteome</keyword>